<evidence type="ECO:0000313" key="3">
    <source>
        <dbReference type="Proteomes" id="UP000194236"/>
    </source>
</evidence>
<feature type="region of interest" description="Disordered" evidence="1">
    <location>
        <begin position="1"/>
        <end position="20"/>
    </location>
</feature>
<keyword evidence="3" id="KW-1185">Reference proteome</keyword>
<organism evidence="2 3">
    <name type="scientific">Euroglyphus maynei</name>
    <name type="common">Mayne's house dust mite</name>
    <dbReference type="NCBI Taxonomy" id="6958"/>
    <lineage>
        <taxon>Eukaryota</taxon>
        <taxon>Metazoa</taxon>
        <taxon>Ecdysozoa</taxon>
        <taxon>Arthropoda</taxon>
        <taxon>Chelicerata</taxon>
        <taxon>Arachnida</taxon>
        <taxon>Acari</taxon>
        <taxon>Acariformes</taxon>
        <taxon>Sarcoptiformes</taxon>
        <taxon>Astigmata</taxon>
        <taxon>Psoroptidia</taxon>
        <taxon>Analgoidea</taxon>
        <taxon>Pyroglyphidae</taxon>
        <taxon>Pyroglyphinae</taxon>
        <taxon>Euroglyphus</taxon>
    </lineage>
</organism>
<name>A0A1Y3APK8_EURMA</name>
<evidence type="ECO:0000256" key="1">
    <source>
        <dbReference type="SAM" id="MobiDB-lite"/>
    </source>
</evidence>
<reference evidence="2 3" key="1">
    <citation type="submission" date="2017-03" db="EMBL/GenBank/DDBJ databases">
        <title>Genome Survey of Euroglyphus maynei.</title>
        <authorList>
            <person name="Arlian L.G."/>
            <person name="Morgan M.S."/>
            <person name="Rider S.D."/>
        </authorList>
    </citation>
    <scope>NUCLEOTIDE SEQUENCE [LARGE SCALE GENOMIC DNA]</scope>
    <source>
        <strain evidence="2">Arlian Lab</strain>
        <tissue evidence="2">Whole body</tissue>
    </source>
</reference>
<protein>
    <submittedName>
        <fullName evidence="2">Uncharacterized protein</fullName>
    </submittedName>
</protein>
<dbReference type="EMBL" id="MUJZ01066047">
    <property type="protein sequence ID" value="OTF70381.1"/>
    <property type="molecule type" value="Genomic_DNA"/>
</dbReference>
<dbReference type="AlphaFoldDB" id="A0A1Y3APK8"/>
<accession>A0A1Y3APK8</accession>
<comment type="caution">
    <text evidence="2">The sequence shown here is derived from an EMBL/GenBank/DDBJ whole genome shotgun (WGS) entry which is preliminary data.</text>
</comment>
<dbReference type="Proteomes" id="UP000194236">
    <property type="component" value="Unassembled WGS sequence"/>
</dbReference>
<gene>
    <name evidence="2" type="ORF">BLA29_015007</name>
</gene>
<proteinExistence type="predicted"/>
<sequence>MSATNESGWHCSGDTDTNSDAMIKKESSMCAMLVSVHDRRHQTMDEQLLAATASSFGGGEQYEYPHHYSQYHHGQSGML</sequence>
<evidence type="ECO:0000313" key="2">
    <source>
        <dbReference type="EMBL" id="OTF70381.1"/>
    </source>
</evidence>